<dbReference type="AlphaFoldDB" id="A0A4P8IG48"/>
<reference evidence="1 2" key="1">
    <citation type="submission" date="2019-05" db="EMBL/GenBank/DDBJ databases">
        <title>Complete genome sequencing of Anaerostipes rhamnosivorans.</title>
        <authorList>
            <person name="Bui T.P.N."/>
            <person name="de Vos W.M."/>
        </authorList>
    </citation>
    <scope>NUCLEOTIDE SEQUENCE [LARGE SCALE GENOMIC DNA]</scope>
    <source>
        <strain evidence="1 2">1y2</strain>
    </source>
</reference>
<dbReference type="OrthoDB" id="368187at2"/>
<dbReference type="Proteomes" id="UP000298653">
    <property type="component" value="Chromosome"/>
</dbReference>
<evidence type="ECO:0000313" key="1">
    <source>
        <dbReference type="EMBL" id="QCP35911.1"/>
    </source>
</evidence>
<proteinExistence type="predicted"/>
<dbReference type="NCBIfam" id="TIGR03172">
    <property type="entry name" value="selenium cofactor biosynthesis protein YqeC"/>
    <property type="match status" value="1"/>
</dbReference>
<dbReference type="RefSeq" id="WP_137329210.1">
    <property type="nucleotide sequence ID" value="NZ_CP040058.1"/>
</dbReference>
<dbReference type="GO" id="GO:0005524">
    <property type="term" value="F:ATP binding"/>
    <property type="evidence" value="ECO:0007669"/>
    <property type="project" value="InterPro"/>
</dbReference>
<dbReference type="InterPro" id="IPR017587">
    <property type="entry name" value="YqeC"/>
</dbReference>
<gene>
    <name evidence="1" type="ORF">AR1Y2_2457</name>
</gene>
<protein>
    <submittedName>
        <fullName evidence="1">Accessory protein YqeC in selenium-dependent molybdenum hydroxylase maturation</fullName>
    </submittedName>
</protein>
<dbReference type="Pfam" id="PF19842">
    <property type="entry name" value="YqeC"/>
    <property type="match status" value="1"/>
</dbReference>
<organism evidence="1 2">
    <name type="scientific">Anaerostipes rhamnosivorans</name>
    <dbReference type="NCBI Taxonomy" id="1229621"/>
    <lineage>
        <taxon>Bacteria</taxon>
        <taxon>Bacillati</taxon>
        <taxon>Bacillota</taxon>
        <taxon>Clostridia</taxon>
        <taxon>Lachnospirales</taxon>
        <taxon>Lachnospiraceae</taxon>
        <taxon>Anaerostipes</taxon>
    </lineage>
</organism>
<dbReference type="EMBL" id="CP040058">
    <property type="protein sequence ID" value="QCP35911.1"/>
    <property type="molecule type" value="Genomic_DNA"/>
</dbReference>
<keyword evidence="2" id="KW-1185">Reference proteome</keyword>
<accession>A0A4P8IG48</accession>
<evidence type="ECO:0000313" key="2">
    <source>
        <dbReference type="Proteomes" id="UP000298653"/>
    </source>
</evidence>
<name>A0A4P8IG48_9FIRM</name>
<dbReference type="KEGG" id="arf:AR1Y2_2457"/>
<dbReference type="InterPro" id="IPR036565">
    <property type="entry name" value="Mur-like_cat_sf"/>
</dbReference>
<dbReference type="SUPFAM" id="SSF53623">
    <property type="entry name" value="MurD-like peptide ligases, catalytic domain"/>
    <property type="match status" value="1"/>
</dbReference>
<sequence length="231" mass="25181">MKTLGKKDSLSEALGIRDGILAVTGAGGKTTSVFLIADEQAAAGKKVLVTTTTHMEIPGDDTVLSGELEEIKKCLIPGRVLTAGLRDGEKMKGLSENVFREIPKYADLTIVEADGAKRLPLKARNDTEPVIPEGTDHILVVAGLSALGRPIGEVCHRPELACTLLQKSCEHFVKCEDFVRLIREGYVIMLRKQYPDANLSILLNQCDTEELKKKAAEIGAYFDCCYPVILR</sequence>